<feature type="compositionally biased region" description="Low complexity" evidence="1">
    <location>
        <begin position="261"/>
        <end position="281"/>
    </location>
</feature>
<feature type="region of interest" description="Disordered" evidence="1">
    <location>
        <begin position="1"/>
        <end position="452"/>
    </location>
</feature>
<evidence type="ECO:0000313" key="3">
    <source>
        <dbReference type="Proteomes" id="UP000268014"/>
    </source>
</evidence>
<feature type="compositionally biased region" description="Polar residues" evidence="1">
    <location>
        <begin position="16"/>
        <end position="27"/>
    </location>
</feature>
<feature type="compositionally biased region" description="Basic residues" evidence="1">
    <location>
        <begin position="420"/>
        <end position="434"/>
    </location>
</feature>
<dbReference type="AlphaFoldDB" id="A0A0N4X3P6"/>
<gene>
    <name evidence="2" type="ORF">HPLM_LOCUS18980</name>
</gene>
<protein>
    <submittedName>
        <fullName evidence="4">Neurofilament heavy polypeptide-like</fullName>
    </submittedName>
</protein>
<sequence length="452" mass="48547">MGNAQGHGSPSKKTEPANSEVVSTPSRAQELPNPKDETRPTTSTPHQKTAIREDEGRPLATAREKTATRDDGGPPVVSPRSKTATVENERRPMDTPVKPATGNDRLPTPAPSRRLANRRDEELPISALAQQNGTPKKPVVGQTEPLLAQNADKEPAAEQTETAQVKEPANTEPDPGQVQEAVTQNATNEEAVVGRTDPLPVENTAIKEPVVGQSDSQTEQNPARGEPMAGQIEPMPVQNLDNTEPGEAKTAELPQTQISTNGESVEGQSQSQSNQNSVNSESSDKQIKPQLKPSISGKEPVAEQAGQPSAQDTSVRDRQENEPLKRLETTNTAATKPETADKSKPTGEQVDSPLVRPKTPVCKPRKSSGEKLQQKGDKSPAQASSPTNGKSSDSQEQDFSREPASPPARARTPMCEIRRRSPRQKKARSRGKSKPGHELASANAKVVLRIIK</sequence>
<dbReference type="Proteomes" id="UP000268014">
    <property type="component" value="Unassembled WGS sequence"/>
</dbReference>
<evidence type="ECO:0000313" key="2">
    <source>
        <dbReference type="EMBL" id="VDO74349.1"/>
    </source>
</evidence>
<organism evidence="4">
    <name type="scientific">Haemonchus placei</name>
    <name type="common">Barber's pole worm</name>
    <dbReference type="NCBI Taxonomy" id="6290"/>
    <lineage>
        <taxon>Eukaryota</taxon>
        <taxon>Metazoa</taxon>
        <taxon>Ecdysozoa</taxon>
        <taxon>Nematoda</taxon>
        <taxon>Chromadorea</taxon>
        <taxon>Rhabditida</taxon>
        <taxon>Rhabditina</taxon>
        <taxon>Rhabditomorpha</taxon>
        <taxon>Strongyloidea</taxon>
        <taxon>Trichostrongylidae</taxon>
        <taxon>Haemonchus</taxon>
    </lineage>
</organism>
<dbReference type="WBParaSite" id="HPLM_0001898801-mRNA-1">
    <property type="protein sequence ID" value="HPLM_0001898801-mRNA-1"/>
    <property type="gene ID" value="HPLM_0001898801"/>
</dbReference>
<feature type="compositionally biased region" description="Basic and acidic residues" evidence="1">
    <location>
        <begin position="367"/>
        <end position="378"/>
    </location>
</feature>
<keyword evidence="3" id="KW-1185">Reference proteome</keyword>
<dbReference type="OrthoDB" id="538607at2759"/>
<reference evidence="4" key="1">
    <citation type="submission" date="2017-02" db="UniProtKB">
        <authorList>
            <consortium name="WormBaseParasite"/>
        </authorList>
    </citation>
    <scope>IDENTIFICATION</scope>
</reference>
<feature type="compositionally biased region" description="Polar residues" evidence="1">
    <location>
        <begin position="381"/>
        <end position="394"/>
    </location>
</feature>
<name>A0A0N4X3P6_HAEPC</name>
<reference evidence="2 3" key="2">
    <citation type="submission" date="2018-11" db="EMBL/GenBank/DDBJ databases">
        <authorList>
            <consortium name="Pathogen Informatics"/>
        </authorList>
    </citation>
    <scope>NUCLEOTIDE SEQUENCE [LARGE SCALE GENOMIC DNA]</scope>
    <source>
        <strain evidence="2 3">MHpl1</strain>
    </source>
</reference>
<feature type="compositionally biased region" description="Basic and acidic residues" evidence="1">
    <location>
        <begin position="314"/>
        <end position="328"/>
    </location>
</feature>
<accession>A0A0N4X3P6</accession>
<evidence type="ECO:0000256" key="1">
    <source>
        <dbReference type="SAM" id="MobiDB-lite"/>
    </source>
</evidence>
<feature type="compositionally biased region" description="Basic and acidic residues" evidence="1">
    <location>
        <begin position="50"/>
        <end position="72"/>
    </location>
</feature>
<proteinExistence type="predicted"/>
<evidence type="ECO:0000313" key="4">
    <source>
        <dbReference type="WBParaSite" id="HPLM_0001898801-mRNA-1"/>
    </source>
</evidence>
<dbReference type="EMBL" id="UZAF01020969">
    <property type="protein sequence ID" value="VDO74349.1"/>
    <property type="molecule type" value="Genomic_DNA"/>
</dbReference>